<reference evidence="3" key="1">
    <citation type="submission" date="2020-10" db="EMBL/GenBank/DDBJ databases">
        <title>Unveiling of a novel bifunctional photoreceptor, Dualchrome1, isolated from a cosmopolitan green alga.</title>
        <authorList>
            <person name="Suzuki S."/>
            <person name="Kawachi M."/>
        </authorList>
    </citation>
    <scope>NUCLEOTIDE SEQUENCE</scope>
    <source>
        <strain evidence="3">NIES 2893</strain>
    </source>
</reference>
<sequence length="1002" mass="106167">MSAVPISAPALLSSSPSPSCGVGSFWDLTEIPPATPGWFFRRTPTISLHENASASPPTSESTSASALASQCRAPIHTSSASSAVARTQSAASSSCVLPGSAAASASTSTPRKGTAPTTAAPTSPETARADGGPRNDKAERAALSPRMNKTSSSKNLASGVFSVPGPNEWVRFCARDCLALEAAYRLHESDIVQAWWNEVAERTAPTPQPQPLPTENPPGEVLQEQEQNDDGENTEDAAVPQLPPPPPIDTVVVRGGLYEVDVFAGTCSPRYWDGPAHSVLRSTWFAQPSPSVPRIPLPQPLCETLEAAYTTQPWRPAARKASFQPDGTFGARIDLCESAMAVDPGPAGGSPYTAALFCNPAEAYLCRDASIGERIKGALGAHKATPGLPLIRGFVPPPPPPSMANDASASAAANPGILQVPSTPPRSRTPSEADAPPPPTTTSTLAQPPASLEDASREAMEHLCGTHIPSHLIFAVHGIGQMMKGNDIMESANELRSGLHKQWLAERDAAYDATYRARRKKQLSHADAVAAALDAADRIGRVEVLPVQWRKNTSLEGEWLQRICAPPGARSIRDVINSTVTDVVWYLTPAYRARFQRSLATAMASLHSRFLAVNPYFDGGVSICAHSLGTVIVHDVLSQQVGSVRPFNYGEEETTTSTEIAEEQEQEQEQQKAAASSPQKDKVVPSSVTAEPEAIGQQLPFKCRCFILLGSPLSCFLTMRGGRIGATLDASALAGAPFIGAHGGASFTSDHAGADAAETARSYLSTARPAEWVMMHSGRMERADKVCRLPVCTRMLNVYHPNDPVAYRMEPLVASQAGYAHEAAEAAAARRSVYVPYHKGGNRHVGVSVTEMGESMSTKMNLTLGALGSFFSSRKKAPGKPSEKDKAKASKDSIVAATVADEAAVAAMAAECSEAAEPSEPPSAAFEEGARRAEGAAMDRLGGRSDAIDPYKGRLDFVLQDALINSELLSAATAHFAYWDNPDVARFVLRAVHRVDSCASLV</sequence>
<evidence type="ECO:0000259" key="2">
    <source>
        <dbReference type="PROSITE" id="PS51043"/>
    </source>
</evidence>
<keyword evidence="4" id="KW-1185">Reference proteome</keyword>
<dbReference type="Pfam" id="PF02862">
    <property type="entry name" value="DDHD"/>
    <property type="match status" value="1"/>
</dbReference>
<feature type="compositionally biased region" description="Polar residues" evidence="1">
    <location>
        <begin position="147"/>
        <end position="156"/>
    </location>
</feature>
<feature type="compositionally biased region" description="Acidic residues" evidence="1">
    <location>
        <begin position="226"/>
        <end position="235"/>
    </location>
</feature>
<feature type="domain" description="DDHD" evidence="2">
    <location>
        <begin position="699"/>
        <end position="994"/>
    </location>
</feature>
<dbReference type="GO" id="GO:0005737">
    <property type="term" value="C:cytoplasm"/>
    <property type="evidence" value="ECO:0007669"/>
    <property type="project" value="TreeGrafter"/>
</dbReference>
<dbReference type="AlphaFoldDB" id="A0A830HLV9"/>
<feature type="region of interest" description="Disordered" evidence="1">
    <location>
        <begin position="647"/>
        <end position="688"/>
    </location>
</feature>
<accession>A0A830HLV9</accession>
<dbReference type="InterPro" id="IPR058055">
    <property type="entry name" value="PA-PLA1"/>
</dbReference>
<feature type="compositionally biased region" description="Basic and acidic residues" evidence="1">
    <location>
        <begin position="127"/>
        <end position="140"/>
    </location>
</feature>
<evidence type="ECO:0000313" key="4">
    <source>
        <dbReference type="Proteomes" id="UP000660262"/>
    </source>
</evidence>
<evidence type="ECO:0000313" key="3">
    <source>
        <dbReference type="EMBL" id="GHP07653.1"/>
    </source>
</evidence>
<comment type="caution">
    <text evidence="3">The sequence shown here is derived from an EMBL/GenBank/DDBJ whole genome shotgun (WGS) entry which is preliminary data.</text>
</comment>
<feature type="compositionally biased region" description="Acidic residues" evidence="1">
    <location>
        <begin position="650"/>
        <end position="668"/>
    </location>
</feature>
<feature type="compositionally biased region" description="Low complexity" evidence="1">
    <location>
        <begin position="101"/>
        <end position="126"/>
    </location>
</feature>
<dbReference type="GO" id="GO:0046872">
    <property type="term" value="F:metal ion binding"/>
    <property type="evidence" value="ECO:0007669"/>
    <property type="project" value="InterPro"/>
</dbReference>
<feature type="compositionally biased region" description="Pro residues" evidence="1">
    <location>
        <begin position="206"/>
        <end position="216"/>
    </location>
</feature>
<dbReference type="PROSITE" id="PS51043">
    <property type="entry name" value="DDHD"/>
    <property type="match status" value="1"/>
</dbReference>
<dbReference type="EMBL" id="BNJQ01000017">
    <property type="protein sequence ID" value="GHP07653.1"/>
    <property type="molecule type" value="Genomic_DNA"/>
</dbReference>
<evidence type="ECO:0000256" key="1">
    <source>
        <dbReference type="SAM" id="MobiDB-lite"/>
    </source>
</evidence>
<gene>
    <name evidence="3" type="ORF">PPROV_000639500</name>
</gene>
<feature type="compositionally biased region" description="Low complexity" evidence="1">
    <location>
        <begin position="403"/>
        <end position="415"/>
    </location>
</feature>
<dbReference type="PANTHER" id="PTHR23509">
    <property type="entry name" value="PA-PL1 PHOSPHOLIPASE FAMILY"/>
    <property type="match status" value="1"/>
</dbReference>
<dbReference type="SMART" id="SM01127">
    <property type="entry name" value="DDHD"/>
    <property type="match status" value="1"/>
</dbReference>
<organism evidence="3 4">
    <name type="scientific">Pycnococcus provasolii</name>
    <dbReference type="NCBI Taxonomy" id="41880"/>
    <lineage>
        <taxon>Eukaryota</taxon>
        <taxon>Viridiplantae</taxon>
        <taxon>Chlorophyta</taxon>
        <taxon>Pseudoscourfieldiophyceae</taxon>
        <taxon>Pseudoscourfieldiales</taxon>
        <taxon>Pycnococcaceae</taxon>
        <taxon>Pycnococcus</taxon>
    </lineage>
</organism>
<feature type="compositionally biased region" description="Low complexity" evidence="1">
    <location>
        <begin position="441"/>
        <end position="451"/>
    </location>
</feature>
<feature type="region of interest" description="Disordered" evidence="1">
    <location>
        <begin position="101"/>
        <end position="159"/>
    </location>
</feature>
<name>A0A830HLV9_9CHLO</name>
<proteinExistence type="predicted"/>
<dbReference type="GO" id="GO:0004620">
    <property type="term" value="F:phospholipase activity"/>
    <property type="evidence" value="ECO:0007669"/>
    <property type="project" value="TreeGrafter"/>
</dbReference>
<feature type="compositionally biased region" description="Low complexity" evidence="1">
    <location>
        <begin position="425"/>
        <end position="434"/>
    </location>
</feature>
<feature type="region of interest" description="Disordered" evidence="1">
    <location>
        <begin position="390"/>
        <end position="458"/>
    </location>
</feature>
<dbReference type="PANTHER" id="PTHR23509:SF10">
    <property type="entry name" value="LD21067P"/>
    <property type="match status" value="1"/>
</dbReference>
<dbReference type="InterPro" id="IPR004177">
    <property type="entry name" value="DDHD_dom"/>
</dbReference>
<dbReference type="OrthoDB" id="431378at2759"/>
<dbReference type="Proteomes" id="UP000660262">
    <property type="component" value="Unassembled WGS sequence"/>
</dbReference>
<feature type="region of interest" description="Disordered" evidence="1">
    <location>
        <begin position="202"/>
        <end position="248"/>
    </location>
</feature>
<protein>
    <recommendedName>
        <fullName evidence="2">DDHD domain-containing protein</fullName>
    </recommendedName>
</protein>